<feature type="transmembrane region" description="Helical" evidence="1">
    <location>
        <begin position="118"/>
        <end position="136"/>
    </location>
</feature>
<sequence>MLAQRATVGCTRTSFAFSTTRIARRVLRFSGNTDGATTTTTAAEDAASTSGSVDITKDLAKFTRQTAGTFAPRSSTASKNPAVKGSLLYNIFEVQAWVTLVVGGLLSFNIIWPTDEPSIARLMGMWAIWMFTIPSLRAKECTGREKEALNYMFVGMPLMNILLPFISKSFPFIYVMDVAMVVGLYYWKGVWQEVYGIPFAAPGALDQPAAFKDGSSSSSSSSEEQKQ</sequence>
<protein>
    <recommendedName>
        <fullName evidence="3">Protein RESISTANCE TO PHYTOPHTHORA 1, chloroplastic</fullName>
    </recommendedName>
</protein>
<dbReference type="PANTHER" id="PTHR36359:SF1">
    <property type="entry name" value="PROTEIN RESISTANCE TO PHYTOPHTHORA 1, CHLOROPLASTIC"/>
    <property type="match status" value="1"/>
</dbReference>
<feature type="transmembrane region" description="Helical" evidence="1">
    <location>
        <begin position="87"/>
        <end position="112"/>
    </location>
</feature>
<accession>A0A7S0WWS8</accession>
<keyword evidence="1" id="KW-0812">Transmembrane</keyword>
<dbReference type="AlphaFoldDB" id="A0A7S0WWS8"/>
<proteinExistence type="predicted"/>
<organism evidence="2">
    <name type="scientific">Chlamydomonas leiostraca</name>
    <dbReference type="NCBI Taxonomy" id="1034604"/>
    <lineage>
        <taxon>Eukaryota</taxon>
        <taxon>Viridiplantae</taxon>
        <taxon>Chlorophyta</taxon>
        <taxon>core chlorophytes</taxon>
        <taxon>Chlorophyceae</taxon>
        <taxon>CS clade</taxon>
        <taxon>Chlamydomonadales</taxon>
        <taxon>Chlamydomonadaceae</taxon>
        <taxon>Chlamydomonas</taxon>
    </lineage>
</organism>
<dbReference type="InterPro" id="IPR044966">
    <property type="entry name" value="RPH1"/>
</dbReference>
<feature type="transmembrane region" description="Helical" evidence="1">
    <location>
        <begin position="172"/>
        <end position="187"/>
    </location>
</feature>
<evidence type="ECO:0000313" key="2">
    <source>
        <dbReference type="EMBL" id="CAD8689076.1"/>
    </source>
</evidence>
<dbReference type="PANTHER" id="PTHR36359">
    <property type="entry name" value="PROTEIN RESISTANCE TO PHYTOPHTHORA 1, CHLOROPLASTIC"/>
    <property type="match status" value="1"/>
</dbReference>
<evidence type="ECO:0000256" key="1">
    <source>
        <dbReference type="SAM" id="Phobius"/>
    </source>
</evidence>
<keyword evidence="1" id="KW-1133">Transmembrane helix</keyword>
<evidence type="ECO:0008006" key="3">
    <source>
        <dbReference type="Google" id="ProtNLM"/>
    </source>
</evidence>
<reference evidence="2" key="1">
    <citation type="submission" date="2021-01" db="EMBL/GenBank/DDBJ databases">
        <authorList>
            <person name="Corre E."/>
            <person name="Pelletier E."/>
            <person name="Niang G."/>
            <person name="Scheremetjew M."/>
            <person name="Finn R."/>
            <person name="Kale V."/>
            <person name="Holt S."/>
            <person name="Cochrane G."/>
            <person name="Meng A."/>
            <person name="Brown T."/>
            <person name="Cohen L."/>
        </authorList>
    </citation>
    <scope>NUCLEOTIDE SEQUENCE</scope>
    <source>
        <strain evidence="2">SAG 11-49</strain>
    </source>
</reference>
<keyword evidence="1" id="KW-0472">Membrane</keyword>
<feature type="transmembrane region" description="Helical" evidence="1">
    <location>
        <begin position="148"/>
        <end position="166"/>
    </location>
</feature>
<name>A0A7S0WWS8_9CHLO</name>
<gene>
    <name evidence="2" type="ORF">CLEI1391_LOCUS14310</name>
</gene>
<dbReference type="EMBL" id="HBFB01025516">
    <property type="protein sequence ID" value="CAD8689076.1"/>
    <property type="molecule type" value="Transcribed_RNA"/>
</dbReference>
<dbReference type="GO" id="GO:0006952">
    <property type="term" value="P:defense response"/>
    <property type="evidence" value="ECO:0007669"/>
    <property type="project" value="InterPro"/>
</dbReference>